<sequence>MAYPNHLYRHELPPDVSSYIEMPTDIENYVKSRYGIDVHAEVTLRRQRWVVWASIRLDRDELENMVLELTSQARAQQAGE</sequence>
<evidence type="ECO:0000313" key="1">
    <source>
        <dbReference type="EMBL" id="OOF99180.1"/>
    </source>
</evidence>
<organism evidence="1 2">
    <name type="scientific">Aspergillus carbonarius (strain ITEM 5010)</name>
    <dbReference type="NCBI Taxonomy" id="602072"/>
    <lineage>
        <taxon>Eukaryota</taxon>
        <taxon>Fungi</taxon>
        <taxon>Dikarya</taxon>
        <taxon>Ascomycota</taxon>
        <taxon>Pezizomycotina</taxon>
        <taxon>Eurotiomycetes</taxon>
        <taxon>Eurotiomycetidae</taxon>
        <taxon>Eurotiales</taxon>
        <taxon>Aspergillaceae</taxon>
        <taxon>Aspergillus</taxon>
        <taxon>Aspergillus subgen. Circumdati</taxon>
    </lineage>
</organism>
<evidence type="ECO:0000313" key="2">
    <source>
        <dbReference type="Proteomes" id="UP000188318"/>
    </source>
</evidence>
<dbReference type="Proteomes" id="UP000188318">
    <property type="component" value="Unassembled WGS sequence"/>
</dbReference>
<dbReference type="VEuPathDB" id="FungiDB:ASPCADRAFT_204843"/>
<reference evidence="2" key="1">
    <citation type="journal article" date="2017" name="Genome Biol.">
        <title>Comparative genomics reveals high biological diversity and specific adaptations in the industrially and medically important fungal genus Aspergillus.</title>
        <authorList>
            <person name="de Vries R.P."/>
            <person name="Riley R."/>
            <person name="Wiebenga A."/>
            <person name="Aguilar-Osorio G."/>
            <person name="Amillis S."/>
            <person name="Uchima C.A."/>
            <person name="Anderluh G."/>
            <person name="Asadollahi M."/>
            <person name="Askin M."/>
            <person name="Barry K."/>
            <person name="Battaglia E."/>
            <person name="Bayram O."/>
            <person name="Benocci T."/>
            <person name="Braus-Stromeyer S.A."/>
            <person name="Caldana C."/>
            <person name="Canovas D."/>
            <person name="Cerqueira G.C."/>
            <person name="Chen F."/>
            <person name="Chen W."/>
            <person name="Choi C."/>
            <person name="Clum A."/>
            <person name="Dos Santos R.A."/>
            <person name="Damasio A.R."/>
            <person name="Diallinas G."/>
            <person name="Emri T."/>
            <person name="Fekete E."/>
            <person name="Flipphi M."/>
            <person name="Freyberg S."/>
            <person name="Gallo A."/>
            <person name="Gournas C."/>
            <person name="Habgood R."/>
            <person name="Hainaut M."/>
            <person name="Harispe M.L."/>
            <person name="Henrissat B."/>
            <person name="Hilden K.S."/>
            <person name="Hope R."/>
            <person name="Hossain A."/>
            <person name="Karabika E."/>
            <person name="Karaffa L."/>
            <person name="Karanyi Z."/>
            <person name="Krasevec N."/>
            <person name="Kuo A."/>
            <person name="Kusch H."/>
            <person name="LaButti K."/>
            <person name="Lagendijk E.L."/>
            <person name="Lapidus A."/>
            <person name="Levasseur A."/>
            <person name="Lindquist E."/>
            <person name="Lipzen A."/>
            <person name="Logrieco A.F."/>
            <person name="MacCabe A."/>
            <person name="Maekelae M.R."/>
            <person name="Malavazi I."/>
            <person name="Melin P."/>
            <person name="Meyer V."/>
            <person name="Mielnichuk N."/>
            <person name="Miskei M."/>
            <person name="Molnar A.P."/>
            <person name="Mule G."/>
            <person name="Ngan C.Y."/>
            <person name="Orejas M."/>
            <person name="Orosz E."/>
            <person name="Ouedraogo J.P."/>
            <person name="Overkamp K.M."/>
            <person name="Park H.-S."/>
            <person name="Perrone G."/>
            <person name="Piumi F."/>
            <person name="Punt P.J."/>
            <person name="Ram A.F."/>
            <person name="Ramon A."/>
            <person name="Rauscher S."/>
            <person name="Record E."/>
            <person name="Riano-Pachon D.M."/>
            <person name="Robert V."/>
            <person name="Roehrig J."/>
            <person name="Ruller R."/>
            <person name="Salamov A."/>
            <person name="Salih N.S."/>
            <person name="Samson R.A."/>
            <person name="Sandor E."/>
            <person name="Sanguinetti M."/>
            <person name="Schuetze T."/>
            <person name="Sepcic K."/>
            <person name="Shelest E."/>
            <person name="Sherlock G."/>
            <person name="Sophianopoulou V."/>
            <person name="Squina F.M."/>
            <person name="Sun H."/>
            <person name="Susca A."/>
            <person name="Todd R.B."/>
            <person name="Tsang A."/>
            <person name="Unkles S.E."/>
            <person name="van de Wiele N."/>
            <person name="van Rossen-Uffink D."/>
            <person name="Oliveira J.V."/>
            <person name="Vesth T.C."/>
            <person name="Visser J."/>
            <person name="Yu J.-H."/>
            <person name="Zhou M."/>
            <person name="Andersen M.R."/>
            <person name="Archer D.B."/>
            <person name="Baker S.E."/>
            <person name="Benoit I."/>
            <person name="Brakhage A.A."/>
            <person name="Braus G.H."/>
            <person name="Fischer R."/>
            <person name="Frisvad J.C."/>
            <person name="Goldman G.H."/>
            <person name="Houbraken J."/>
            <person name="Oakley B."/>
            <person name="Pocsi I."/>
            <person name="Scazzocchio C."/>
            <person name="Seiboth B."/>
            <person name="vanKuyk P.A."/>
            <person name="Wortman J."/>
            <person name="Dyer P.S."/>
            <person name="Grigoriev I.V."/>
        </authorList>
    </citation>
    <scope>NUCLEOTIDE SEQUENCE [LARGE SCALE GENOMIC DNA]</scope>
    <source>
        <strain evidence="2">ITEM 5010</strain>
    </source>
</reference>
<proteinExistence type="predicted"/>
<dbReference type="OMA" id="FIRQRWV"/>
<keyword evidence="2" id="KW-1185">Reference proteome</keyword>
<gene>
    <name evidence="1" type="ORF">ASPCADRAFT_204843</name>
</gene>
<accession>A0A1R3RXJ9</accession>
<dbReference type="EMBL" id="KV907495">
    <property type="protein sequence ID" value="OOF99180.1"/>
    <property type="molecule type" value="Genomic_DNA"/>
</dbReference>
<dbReference type="OrthoDB" id="4403290at2759"/>
<dbReference type="AlphaFoldDB" id="A0A1R3RXJ9"/>
<protein>
    <submittedName>
        <fullName evidence="1">Uncharacterized protein</fullName>
    </submittedName>
</protein>
<name>A0A1R3RXJ9_ASPC5</name>